<proteinExistence type="predicted"/>
<dbReference type="InterPro" id="IPR000330">
    <property type="entry name" value="SNF2_N"/>
</dbReference>
<evidence type="ECO:0000313" key="3">
    <source>
        <dbReference type="EMBL" id="NNF08355.1"/>
    </source>
</evidence>
<dbReference type="Gene3D" id="3.40.50.10810">
    <property type="entry name" value="Tandem AAA-ATPase domain"/>
    <property type="match status" value="1"/>
</dbReference>
<dbReference type="GO" id="GO:0016787">
    <property type="term" value="F:hydrolase activity"/>
    <property type="evidence" value="ECO:0007669"/>
    <property type="project" value="UniProtKB-KW"/>
</dbReference>
<accession>A0A7Y2EE82</accession>
<feature type="domain" description="Helicase C-terminal" evidence="2">
    <location>
        <begin position="162"/>
        <end position="309"/>
    </location>
</feature>
<dbReference type="InterPro" id="IPR001650">
    <property type="entry name" value="Helicase_C-like"/>
</dbReference>
<dbReference type="AlphaFoldDB" id="A0A7Y2EE82"/>
<dbReference type="GO" id="GO:0004386">
    <property type="term" value="F:helicase activity"/>
    <property type="evidence" value="ECO:0007669"/>
    <property type="project" value="UniProtKB-KW"/>
</dbReference>
<dbReference type="GO" id="GO:0005524">
    <property type="term" value="F:ATP binding"/>
    <property type="evidence" value="ECO:0007669"/>
    <property type="project" value="InterPro"/>
</dbReference>
<dbReference type="EMBL" id="JABDJR010000660">
    <property type="protein sequence ID" value="NNF08355.1"/>
    <property type="molecule type" value="Genomic_DNA"/>
</dbReference>
<keyword evidence="3" id="KW-0547">Nucleotide-binding</keyword>
<keyword evidence="1" id="KW-0378">Hydrolase</keyword>
<dbReference type="CDD" id="cd18793">
    <property type="entry name" value="SF2_C_SNF"/>
    <property type="match status" value="1"/>
</dbReference>
<organism evidence="3 4">
    <name type="scientific">Eiseniibacteriota bacterium</name>
    <dbReference type="NCBI Taxonomy" id="2212470"/>
    <lineage>
        <taxon>Bacteria</taxon>
        <taxon>Candidatus Eiseniibacteriota</taxon>
    </lineage>
</organism>
<evidence type="ECO:0000313" key="4">
    <source>
        <dbReference type="Proteomes" id="UP000547674"/>
    </source>
</evidence>
<sequence>TPVQNDLRELYNLVNLLRPGTLGTYRAFRRRFMVRGDKRLPKNTGVLSDLLNSVMIRTTRAKTNIRFPSRSVEIASFELSPGERKLYEAVTAFVRERFSDQDRVQFLKWQFVSMVLQKEIGSSVAAASHTLGRARKDPRYQTHWKDLERLYQLGEEVTEHSKLNGLLDILGRENEKVIVFTQFKSTMSFLAQELKKAGYSTSSFHGGLTALEKEASIQAFRGDKQILISTEAGGEGRNLQFCRIVVNYDLPWNPMKIEQRIGRVHRLGQTGDIQIYNFSTEGTLESHVLEILHRKINMFHLVIGEMDMILGEYSDHQTFEGNVFQIWAGAKGRNEIERKFRDLGDRMALNKRRYEAVKRLDEEIFGG</sequence>
<evidence type="ECO:0000256" key="1">
    <source>
        <dbReference type="ARBA" id="ARBA00022801"/>
    </source>
</evidence>
<reference evidence="3 4" key="1">
    <citation type="submission" date="2020-03" db="EMBL/GenBank/DDBJ databases">
        <title>Metabolic flexibility allows generalist bacteria to become dominant in a frequently disturbed ecosystem.</title>
        <authorList>
            <person name="Chen Y.-J."/>
            <person name="Leung P.M."/>
            <person name="Bay S.K."/>
            <person name="Hugenholtz P."/>
            <person name="Kessler A.J."/>
            <person name="Shelley G."/>
            <person name="Waite D.W."/>
            <person name="Cook P.L."/>
            <person name="Greening C."/>
        </authorList>
    </citation>
    <scope>NUCLEOTIDE SEQUENCE [LARGE SCALE GENOMIC DNA]</scope>
    <source>
        <strain evidence="3">SS_bin_28</strain>
    </source>
</reference>
<evidence type="ECO:0000259" key="2">
    <source>
        <dbReference type="PROSITE" id="PS51194"/>
    </source>
</evidence>
<dbReference type="InterPro" id="IPR027417">
    <property type="entry name" value="P-loop_NTPase"/>
</dbReference>
<protein>
    <submittedName>
        <fullName evidence="3">DEAD/DEAH box helicase</fullName>
    </submittedName>
</protein>
<dbReference type="PROSITE" id="PS51194">
    <property type="entry name" value="HELICASE_CTER"/>
    <property type="match status" value="1"/>
</dbReference>
<dbReference type="SUPFAM" id="SSF52540">
    <property type="entry name" value="P-loop containing nucleoside triphosphate hydrolases"/>
    <property type="match status" value="2"/>
</dbReference>
<name>A0A7Y2EE82_UNCEI</name>
<keyword evidence="3" id="KW-0067">ATP-binding</keyword>
<dbReference type="Proteomes" id="UP000547674">
    <property type="component" value="Unassembled WGS sequence"/>
</dbReference>
<dbReference type="Pfam" id="PF00176">
    <property type="entry name" value="SNF2-rel_dom"/>
    <property type="match status" value="1"/>
</dbReference>
<keyword evidence="3" id="KW-0347">Helicase</keyword>
<dbReference type="InterPro" id="IPR038718">
    <property type="entry name" value="SNF2-like_sf"/>
</dbReference>
<dbReference type="PANTHER" id="PTHR10799">
    <property type="entry name" value="SNF2/RAD54 HELICASE FAMILY"/>
    <property type="match status" value="1"/>
</dbReference>
<comment type="caution">
    <text evidence="3">The sequence shown here is derived from an EMBL/GenBank/DDBJ whole genome shotgun (WGS) entry which is preliminary data.</text>
</comment>
<gene>
    <name evidence="3" type="ORF">HKN21_16460</name>
</gene>
<feature type="non-terminal residue" evidence="3">
    <location>
        <position position="1"/>
    </location>
</feature>
<dbReference type="InterPro" id="IPR049730">
    <property type="entry name" value="SNF2/RAD54-like_C"/>
</dbReference>
<dbReference type="Pfam" id="PF00271">
    <property type="entry name" value="Helicase_C"/>
    <property type="match status" value="1"/>
</dbReference>
<dbReference type="SMART" id="SM00490">
    <property type="entry name" value="HELICc"/>
    <property type="match status" value="1"/>
</dbReference>
<dbReference type="Gene3D" id="3.40.50.300">
    <property type="entry name" value="P-loop containing nucleotide triphosphate hydrolases"/>
    <property type="match status" value="1"/>
</dbReference>